<name>A0A517YCL9_9BACT</name>
<dbReference type="AlphaFoldDB" id="A0A517YCL9"/>
<dbReference type="KEGG" id="aagg:ETAA8_30770"/>
<dbReference type="Proteomes" id="UP000315017">
    <property type="component" value="Chromosome"/>
</dbReference>
<dbReference type="RefSeq" id="WP_145089513.1">
    <property type="nucleotide sequence ID" value="NZ_CP036274.1"/>
</dbReference>
<protein>
    <submittedName>
        <fullName evidence="1">Uncharacterized protein</fullName>
    </submittedName>
</protein>
<reference evidence="1 2" key="1">
    <citation type="submission" date="2019-02" db="EMBL/GenBank/DDBJ databases">
        <title>Deep-cultivation of Planctomycetes and their phenomic and genomic characterization uncovers novel biology.</title>
        <authorList>
            <person name="Wiegand S."/>
            <person name="Jogler M."/>
            <person name="Boedeker C."/>
            <person name="Pinto D."/>
            <person name="Vollmers J."/>
            <person name="Rivas-Marin E."/>
            <person name="Kohn T."/>
            <person name="Peeters S.H."/>
            <person name="Heuer A."/>
            <person name="Rast P."/>
            <person name="Oberbeckmann S."/>
            <person name="Bunk B."/>
            <person name="Jeske O."/>
            <person name="Meyerdierks A."/>
            <person name="Storesund J.E."/>
            <person name="Kallscheuer N."/>
            <person name="Luecker S."/>
            <person name="Lage O.M."/>
            <person name="Pohl T."/>
            <person name="Merkel B.J."/>
            <person name="Hornburger P."/>
            <person name="Mueller R.-W."/>
            <person name="Bruemmer F."/>
            <person name="Labrenz M."/>
            <person name="Spormann A.M."/>
            <person name="Op den Camp H."/>
            <person name="Overmann J."/>
            <person name="Amann R."/>
            <person name="Jetten M.S.M."/>
            <person name="Mascher T."/>
            <person name="Medema M.H."/>
            <person name="Devos D.P."/>
            <person name="Kaster A.-K."/>
            <person name="Ovreas L."/>
            <person name="Rohde M."/>
            <person name="Galperin M.Y."/>
            <person name="Jogler C."/>
        </authorList>
    </citation>
    <scope>NUCLEOTIDE SEQUENCE [LARGE SCALE GENOMIC DNA]</scope>
    <source>
        <strain evidence="1 2">ETA_A8</strain>
    </source>
</reference>
<organism evidence="1 2">
    <name type="scientific">Anatilimnocola aggregata</name>
    <dbReference type="NCBI Taxonomy" id="2528021"/>
    <lineage>
        <taxon>Bacteria</taxon>
        <taxon>Pseudomonadati</taxon>
        <taxon>Planctomycetota</taxon>
        <taxon>Planctomycetia</taxon>
        <taxon>Pirellulales</taxon>
        <taxon>Pirellulaceae</taxon>
        <taxon>Anatilimnocola</taxon>
    </lineage>
</organism>
<evidence type="ECO:0000313" key="2">
    <source>
        <dbReference type="Proteomes" id="UP000315017"/>
    </source>
</evidence>
<keyword evidence="2" id="KW-1185">Reference proteome</keyword>
<dbReference type="EMBL" id="CP036274">
    <property type="protein sequence ID" value="QDU27985.1"/>
    <property type="molecule type" value="Genomic_DNA"/>
</dbReference>
<gene>
    <name evidence="1" type="ORF">ETAA8_30770</name>
</gene>
<sequence>MADVQLGSITLSIDLELEISRASKTQLRWLDDLTPELVALLDSHAIPATWAVADPARSAATEPVLASTQPHELAVLGDRSWLGWGAGGSRANRELARRINGAAARQITIRTLVLHNESSFANGLPLAELGIRAIRQPIGHEVVRAVSMAGLPHDLQLAEQVQRVTLPTWWSWWDWQSQLATQFRRTSLFPGHVACHLGIDAQQLCDAGPRGLHRLDQLLGQLNHLRERQGLAIQTLRQWSDRRGTPSRRVA</sequence>
<proteinExistence type="predicted"/>
<accession>A0A517YCL9</accession>
<evidence type="ECO:0000313" key="1">
    <source>
        <dbReference type="EMBL" id="QDU27985.1"/>
    </source>
</evidence>
<dbReference type="OrthoDB" id="9778550at2"/>